<accession>A0A9W5YI89</accession>
<dbReference type="Pfam" id="PF00668">
    <property type="entry name" value="Condensation"/>
    <property type="match status" value="1"/>
</dbReference>
<dbReference type="InterPro" id="IPR001242">
    <property type="entry name" value="Condensation_dom"/>
</dbReference>
<name>A0A9W5YI89_9EURO</name>
<feature type="domain" description="Carrier" evidence="1">
    <location>
        <begin position="168"/>
        <end position="241"/>
    </location>
</feature>
<evidence type="ECO:0000313" key="2">
    <source>
        <dbReference type="EMBL" id="GKZ17003.1"/>
    </source>
</evidence>
<dbReference type="Gene3D" id="1.10.1200.10">
    <property type="entry name" value="ACP-like"/>
    <property type="match status" value="1"/>
</dbReference>
<dbReference type="GO" id="GO:0043041">
    <property type="term" value="P:amino acid activation for nonribosomal peptide biosynthetic process"/>
    <property type="evidence" value="ECO:0007669"/>
    <property type="project" value="TreeGrafter"/>
</dbReference>
<dbReference type="GO" id="GO:0003824">
    <property type="term" value="F:catalytic activity"/>
    <property type="evidence" value="ECO:0007669"/>
    <property type="project" value="InterPro"/>
</dbReference>
<dbReference type="PANTHER" id="PTHR45527:SF12">
    <property type="entry name" value="NONRIBOSOMAL PEPTIDE SYNTHETASE IVOA"/>
    <property type="match status" value="1"/>
</dbReference>
<dbReference type="GO" id="GO:0031177">
    <property type="term" value="F:phosphopantetheine binding"/>
    <property type="evidence" value="ECO:0007669"/>
    <property type="project" value="TreeGrafter"/>
</dbReference>
<dbReference type="GO" id="GO:0044550">
    <property type="term" value="P:secondary metabolite biosynthetic process"/>
    <property type="evidence" value="ECO:0007669"/>
    <property type="project" value="TreeGrafter"/>
</dbReference>
<dbReference type="Pfam" id="PF00550">
    <property type="entry name" value="PP-binding"/>
    <property type="match status" value="1"/>
</dbReference>
<proteinExistence type="predicted"/>
<protein>
    <submittedName>
        <fullName evidence="2">Hybrid PKS-NRPS biosynthetic cluster</fullName>
    </submittedName>
</protein>
<dbReference type="SUPFAM" id="SSF52777">
    <property type="entry name" value="CoA-dependent acyltransferases"/>
    <property type="match status" value="2"/>
</dbReference>
<dbReference type="InterPro" id="IPR009081">
    <property type="entry name" value="PP-bd_ACP"/>
</dbReference>
<dbReference type="Gene3D" id="3.30.559.10">
    <property type="entry name" value="Chloramphenicol acetyltransferase-like domain"/>
    <property type="match status" value="1"/>
</dbReference>
<organism evidence="2 3">
    <name type="scientific">Aspergillus brasiliensis</name>
    <dbReference type="NCBI Taxonomy" id="319629"/>
    <lineage>
        <taxon>Eukaryota</taxon>
        <taxon>Fungi</taxon>
        <taxon>Dikarya</taxon>
        <taxon>Ascomycota</taxon>
        <taxon>Pezizomycotina</taxon>
        <taxon>Eurotiomycetes</taxon>
        <taxon>Eurotiomycetidae</taxon>
        <taxon>Eurotiales</taxon>
        <taxon>Aspergillaceae</taxon>
        <taxon>Aspergillus</taxon>
        <taxon>Aspergillus subgen. Circumdati</taxon>
    </lineage>
</organism>
<dbReference type="InterPro" id="IPR036736">
    <property type="entry name" value="ACP-like_sf"/>
</dbReference>
<dbReference type="PROSITE" id="PS50075">
    <property type="entry name" value="CARRIER"/>
    <property type="match status" value="1"/>
</dbReference>
<dbReference type="Proteomes" id="UP001143548">
    <property type="component" value="Unassembled WGS sequence"/>
</dbReference>
<dbReference type="Gene3D" id="3.30.559.30">
    <property type="entry name" value="Nonribosomal peptide synthetase, condensation domain"/>
    <property type="match status" value="1"/>
</dbReference>
<dbReference type="SUPFAM" id="SSF47336">
    <property type="entry name" value="ACP-like"/>
    <property type="match status" value="1"/>
</dbReference>
<sequence>MSDLVNLLLSSPSDTVGDVLRRATGYFNLEEVNEEYQVLDEVERTGQTLLRQDTPLRAEWVNPVDIDTPQLALFVGCDGGSCVDPSSVFKVPDTETGGRLCQAMAELSTTLPSAVVPSLYLPVHSYSGSVGFPSKADLQKEALKLPLATLQSYMCPQEASVIMARSTSDIQTTLRHIMGLVLHIHIADIGLHDSFFTLGGDSILAMQVVARCRNENINITAYDIFDAKTIHRIALRASPGFGNMTAAIQDRSSLPNRYQDIAAFEADLKQLNKLPRFAKVEDVYPCTDPHKGLLRKMNSFHLSYTIWEVTANGSLIDIERLLLAWSLVSKRHAALRTVLTEVLGLEYHVVLDNCPTEVEVLPQVSSHDLTAALRDSNLEIQQSQVTPYRFTIYQPDAGQILCKLEGSHAFLDASSVLIILHEISLAYRGIFPPTPAPSYRSWVTYLDRWKRESQHLHYWRHKLSGMSQCLFPKHSTDCLCRDDCTTSQLQCVVTSLVDTKILQRFCGKYEVTMINLLQVLWALVLQEYCRSNDICSGTTTSGRDAPVDGVQDMIGSIFNVLPCRILLSAGSSFLEILGRNQKNTLEDKSHQFCSLVDLENLGSAGEQNQRLFNTCLSVEGALSDEAEGLSFRPVETHEETQLCTCPNEFQAHNADETCLECYPGNCYRPAARD</sequence>
<evidence type="ECO:0000259" key="1">
    <source>
        <dbReference type="PROSITE" id="PS50075"/>
    </source>
</evidence>
<reference evidence="2" key="1">
    <citation type="submission" date="2022-07" db="EMBL/GenBank/DDBJ databases">
        <title>Taxonomy of Aspergillus series Nigri: significant species reduction supported by multi-species coalescent approaches.</title>
        <authorList>
            <person name="Bian C."/>
            <person name="Kusuya Y."/>
            <person name="Sklenar F."/>
            <person name="D'hooge E."/>
            <person name="Yaguchi T."/>
            <person name="Takahashi H."/>
            <person name="Hubka V."/>
        </authorList>
    </citation>
    <scope>NUCLEOTIDE SEQUENCE</scope>
    <source>
        <strain evidence="2">CBS 733.88</strain>
    </source>
</reference>
<dbReference type="GO" id="GO:0005737">
    <property type="term" value="C:cytoplasm"/>
    <property type="evidence" value="ECO:0007669"/>
    <property type="project" value="TreeGrafter"/>
</dbReference>
<gene>
    <name evidence="2" type="ORF">AbraCBS73388_005991</name>
</gene>
<dbReference type="PANTHER" id="PTHR45527">
    <property type="entry name" value="NONRIBOSOMAL PEPTIDE SYNTHETASE"/>
    <property type="match status" value="1"/>
</dbReference>
<comment type="caution">
    <text evidence="2">The sequence shown here is derived from an EMBL/GenBank/DDBJ whole genome shotgun (WGS) entry which is preliminary data.</text>
</comment>
<evidence type="ECO:0000313" key="3">
    <source>
        <dbReference type="Proteomes" id="UP001143548"/>
    </source>
</evidence>
<dbReference type="EMBL" id="BROQ01000003">
    <property type="protein sequence ID" value="GKZ17003.1"/>
    <property type="molecule type" value="Genomic_DNA"/>
</dbReference>
<dbReference type="AlphaFoldDB" id="A0A9W5YI89"/>
<dbReference type="InterPro" id="IPR023213">
    <property type="entry name" value="CAT-like_dom_sf"/>
</dbReference>